<accession>A0AAW1VB40</accession>
<sequence length="119" mass="13250">MGTLASLSNHFTLTEVVWDAVLTPAEQVATIISTQFQFAIIVAFFDITWNQSEFITLAFFLDESNAFSEFSPQRGYLFLTVRSKHSQSCKLVHFGTLSAICPDGAASKYSALIAYFYLS</sequence>
<protein>
    <submittedName>
        <fullName evidence="1">Uncharacterized protein</fullName>
    </submittedName>
</protein>
<proteinExistence type="predicted"/>
<dbReference type="Proteomes" id="UP001431783">
    <property type="component" value="Unassembled WGS sequence"/>
</dbReference>
<dbReference type="EMBL" id="JARQZJ010000126">
    <property type="protein sequence ID" value="KAK9890668.1"/>
    <property type="molecule type" value="Genomic_DNA"/>
</dbReference>
<keyword evidence="2" id="KW-1185">Reference proteome</keyword>
<organism evidence="1 2">
    <name type="scientific">Henosepilachna vigintioctopunctata</name>
    <dbReference type="NCBI Taxonomy" id="420089"/>
    <lineage>
        <taxon>Eukaryota</taxon>
        <taxon>Metazoa</taxon>
        <taxon>Ecdysozoa</taxon>
        <taxon>Arthropoda</taxon>
        <taxon>Hexapoda</taxon>
        <taxon>Insecta</taxon>
        <taxon>Pterygota</taxon>
        <taxon>Neoptera</taxon>
        <taxon>Endopterygota</taxon>
        <taxon>Coleoptera</taxon>
        <taxon>Polyphaga</taxon>
        <taxon>Cucujiformia</taxon>
        <taxon>Coccinelloidea</taxon>
        <taxon>Coccinellidae</taxon>
        <taxon>Epilachninae</taxon>
        <taxon>Epilachnini</taxon>
        <taxon>Henosepilachna</taxon>
    </lineage>
</organism>
<name>A0AAW1VB40_9CUCU</name>
<gene>
    <name evidence="1" type="ORF">WA026_012026</name>
</gene>
<evidence type="ECO:0000313" key="2">
    <source>
        <dbReference type="Proteomes" id="UP001431783"/>
    </source>
</evidence>
<reference evidence="1 2" key="1">
    <citation type="submission" date="2023-03" db="EMBL/GenBank/DDBJ databases">
        <title>Genome insight into feeding habits of ladybird beetles.</title>
        <authorList>
            <person name="Li H.-S."/>
            <person name="Huang Y.-H."/>
            <person name="Pang H."/>
        </authorList>
    </citation>
    <scope>NUCLEOTIDE SEQUENCE [LARGE SCALE GENOMIC DNA]</scope>
    <source>
        <strain evidence="1">SYSU_2023b</strain>
        <tissue evidence="1">Whole body</tissue>
    </source>
</reference>
<dbReference type="AlphaFoldDB" id="A0AAW1VB40"/>
<evidence type="ECO:0000313" key="1">
    <source>
        <dbReference type="EMBL" id="KAK9890668.1"/>
    </source>
</evidence>
<comment type="caution">
    <text evidence="1">The sequence shown here is derived from an EMBL/GenBank/DDBJ whole genome shotgun (WGS) entry which is preliminary data.</text>
</comment>